<evidence type="ECO:0000256" key="1">
    <source>
        <dbReference type="SAM" id="Phobius"/>
    </source>
</evidence>
<keyword evidence="1" id="KW-1133">Transmembrane helix</keyword>
<feature type="transmembrane region" description="Helical" evidence="1">
    <location>
        <begin position="12"/>
        <end position="33"/>
    </location>
</feature>
<dbReference type="PROSITE" id="PS51257">
    <property type="entry name" value="PROKAR_LIPOPROTEIN"/>
    <property type="match status" value="1"/>
</dbReference>
<name>A0A382KBH0_9ZZZZ</name>
<dbReference type="EMBL" id="UINC01079484">
    <property type="protein sequence ID" value="SVC21529.1"/>
    <property type="molecule type" value="Genomic_DNA"/>
</dbReference>
<evidence type="ECO:0000313" key="2">
    <source>
        <dbReference type="EMBL" id="SVC21529.1"/>
    </source>
</evidence>
<gene>
    <name evidence="2" type="ORF">METZ01_LOCUS274383</name>
</gene>
<reference evidence="2" key="1">
    <citation type="submission" date="2018-05" db="EMBL/GenBank/DDBJ databases">
        <authorList>
            <person name="Lanie J.A."/>
            <person name="Ng W.-L."/>
            <person name="Kazmierczak K.M."/>
            <person name="Andrzejewski T.M."/>
            <person name="Davidsen T.M."/>
            <person name="Wayne K.J."/>
            <person name="Tettelin H."/>
            <person name="Glass J.I."/>
            <person name="Rusch D."/>
            <person name="Podicherti R."/>
            <person name="Tsui H.-C.T."/>
            <person name="Winkler M.E."/>
        </authorList>
    </citation>
    <scope>NUCLEOTIDE SEQUENCE</scope>
</reference>
<proteinExistence type="predicted"/>
<organism evidence="2">
    <name type="scientific">marine metagenome</name>
    <dbReference type="NCBI Taxonomy" id="408172"/>
    <lineage>
        <taxon>unclassified sequences</taxon>
        <taxon>metagenomes</taxon>
        <taxon>ecological metagenomes</taxon>
    </lineage>
</organism>
<sequence>MKLIICGNRQENLLRSVFCFFFPLFIIGCGGSIGKINVEHVNAITARSEIAIDQARLANAESLSKNLFQKAETALDLAGKAKGSKQGLDAIRLAYDAQNYA</sequence>
<dbReference type="AlphaFoldDB" id="A0A382KBH0"/>
<keyword evidence="1" id="KW-0812">Transmembrane</keyword>
<keyword evidence="1" id="KW-0472">Membrane</keyword>
<protein>
    <recommendedName>
        <fullName evidence="3">DUF4398 domain-containing protein</fullName>
    </recommendedName>
</protein>
<evidence type="ECO:0008006" key="3">
    <source>
        <dbReference type="Google" id="ProtNLM"/>
    </source>
</evidence>
<accession>A0A382KBH0</accession>
<feature type="non-terminal residue" evidence="2">
    <location>
        <position position="101"/>
    </location>
</feature>